<evidence type="ECO:0000256" key="3">
    <source>
        <dbReference type="ARBA" id="ARBA00022989"/>
    </source>
</evidence>
<feature type="transmembrane region" description="Helical" evidence="5">
    <location>
        <begin position="343"/>
        <end position="375"/>
    </location>
</feature>
<dbReference type="EMBL" id="CP056775">
    <property type="protein sequence ID" value="QRR03719.1"/>
    <property type="molecule type" value="Genomic_DNA"/>
</dbReference>
<feature type="domain" description="SLC26A/SulP transporter" evidence="6">
    <location>
        <begin position="22"/>
        <end position="402"/>
    </location>
</feature>
<dbReference type="InterPro" id="IPR001902">
    <property type="entry name" value="SLC26A/SulP_fam"/>
</dbReference>
<dbReference type="RefSeq" id="WP_204659910.1">
    <property type="nucleotide sequence ID" value="NZ_CP056775.1"/>
</dbReference>
<evidence type="ECO:0000313" key="8">
    <source>
        <dbReference type="Proteomes" id="UP000612680"/>
    </source>
</evidence>
<feature type="transmembrane region" description="Helical" evidence="5">
    <location>
        <begin position="129"/>
        <end position="148"/>
    </location>
</feature>
<evidence type="ECO:0000313" key="7">
    <source>
        <dbReference type="EMBL" id="QRR03719.1"/>
    </source>
</evidence>
<feature type="transmembrane region" description="Helical" evidence="5">
    <location>
        <begin position="303"/>
        <end position="323"/>
    </location>
</feature>
<dbReference type="Pfam" id="PF00916">
    <property type="entry name" value="Sulfate_transp"/>
    <property type="match status" value="1"/>
</dbReference>
<evidence type="ECO:0000256" key="5">
    <source>
        <dbReference type="SAM" id="Phobius"/>
    </source>
</evidence>
<protein>
    <submittedName>
        <fullName evidence="7">SulP family inorganic anion transporter</fullName>
    </submittedName>
</protein>
<comment type="subcellular location">
    <subcellularLocation>
        <location evidence="1">Membrane</location>
        <topology evidence="1">Multi-pass membrane protein</topology>
    </subcellularLocation>
</comment>
<evidence type="ECO:0000256" key="1">
    <source>
        <dbReference type="ARBA" id="ARBA00004141"/>
    </source>
</evidence>
<dbReference type="PANTHER" id="PTHR11814">
    <property type="entry name" value="SULFATE TRANSPORTER"/>
    <property type="match status" value="1"/>
</dbReference>
<evidence type="ECO:0000259" key="6">
    <source>
        <dbReference type="Pfam" id="PF00916"/>
    </source>
</evidence>
<dbReference type="InterPro" id="IPR011547">
    <property type="entry name" value="SLC26A/SulP_dom"/>
</dbReference>
<keyword evidence="8" id="KW-1185">Reference proteome</keyword>
<keyword evidence="3 5" id="KW-1133">Transmembrane helix</keyword>
<feature type="transmembrane region" description="Helical" evidence="5">
    <location>
        <begin position="76"/>
        <end position="93"/>
    </location>
</feature>
<dbReference type="Proteomes" id="UP000612680">
    <property type="component" value="Chromosome"/>
</dbReference>
<organism evidence="7 8">
    <name type="scientific">Dyadobacter sandarakinus</name>
    <dbReference type="NCBI Taxonomy" id="2747268"/>
    <lineage>
        <taxon>Bacteria</taxon>
        <taxon>Pseudomonadati</taxon>
        <taxon>Bacteroidota</taxon>
        <taxon>Cytophagia</taxon>
        <taxon>Cytophagales</taxon>
        <taxon>Spirosomataceae</taxon>
        <taxon>Dyadobacter</taxon>
    </lineage>
</organism>
<feature type="transmembrane region" description="Helical" evidence="5">
    <location>
        <begin position="51"/>
        <end position="69"/>
    </location>
</feature>
<feature type="transmembrane region" description="Helical" evidence="5">
    <location>
        <begin position="99"/>
        <end position="117"/>
    </location>
</feature>
<feature type="transmembrane region" description="Helical" evidence="5">
    <location>
        <begin position="396"/>
        <end position="421"/>
    </location>
</feature>
<feature type="transmembrane region" description="Helical" evidence="5">
    <location>
        <begin position="214"/>
        <end position="230"/>
    </location>
</feature>
<feature type="transmembrane region" description="Helical" evidence="5">
    <location>
        <begin position="183"/>
        <end position="202"/>
    </location>
</feature>
<keyword evidence="2 5" id="KW-0812">Transmembrane</keyword>
<sequence>MRTKSATWKPATGFAGFRQNWKRDLLSGFLVSLIALPLSLGIAAASNFPPMMGVITAIAGGMIVSFFTNSELTIKGPAAGLIVIASGAVSELGRGNVNAGWQLALGTIMIAGLFQILLGLMKLPRLADFFPLSVVQGLLAAIGIMIMARQIHLAVGTIPSELDGKEPLELVAMLPNSLLHMEYHIAIVGLVSLMIMFGWRYLSFSYFKKLPPALVVLVVAIGLGRFFHLFDHPYHDFKPLINPGRFSLGFHVSLAGLTPSLLPVFIKYVMLFTLAGSLESILTVKAIDLLDPFKRRSDLSRDVAAVGAGNILAGALGGLPMISEVVRSSANVYNGGRTRQANFFHGLFLLILVLPLAEVVRMVPVAALAAMLIFVGFRLASPAKFAHIYHIGREQLIIFLVTIAAALGAGLLMGLVCGILTKIGVQLVYGVKLSHLFDPGTEVDTDHEVFYVNVPHAAVFTNYLGLKSTLEAIPKGKMVQIDFSGSPYVDHTVMDNITRFKHDYEQSGGDMELIGFEHHLALSDHPLAARRLQRQTVLS</sequence>
<accession>A0ABX7ICR0</accession>
<evidence type="ECO:0000256" key="2">
    <source>
        <dbReference type="ARBA" id="ARBA00022692"/>
    </source>
</evidence>
<proteinExistence type="predicted"/>
<gene>
    <name evidence="7" type="ORF">HWI92_23790</name>
</gene>
<evidence type="ECO:0000256" key="4">
    <source>
        <dbReference type="ARBA" id="ARBA00023136"/>
    </source>
</evidence>
<keyword evidence="4 5" id="KW-0472">Membrane</keyword>
<name>A0ABX7ICR0_9BACT</name>
<reference evidence="7 8" key="1">
    <citation type="submission" date="2020-06" db="EMBL/GenBank/DDBJ databases">
        <title>Dyadobacter sandarakinus sp. nov., isolated from the soil of the Arctic Yellow River Station.</title>
        <authorList>
            <person name="Zhang Y."/>
            <person name="Peng F."/>
        </authorList>
    </citation>
    <scope>NUCLEOTIDE SEQUENCE [LARGE SCALE GENOMIC DNA]</scope>
    <source>
        <strain evidence="7 8">Q3-56</strain>
    </source>
</reference>